<feature type="chain" id="PRO_5024400469" evidence="1">
    <location>
        <begin position="17"/>
        <end position="212"/>
    </location>
</feature>
<reference evidence="3" key="1">
    <citation type="submission" date="2019-11" db="UniProtKB">
        <authorList>
            <consortium name="WormBaseParasite"/>
        </authorList>
    </citation>
    <scope>IDENTIFICATION</scope>
</reference>
<dbReference type="InterPro" id="IPR001283">
    <property type="entry name" value="CRISP-related"/>
</dbReference>
<dbReference type="WBParaSite" id="MCU_011707-RA">
    <property type="protein sequence ID" value="MCU_011707-RA"/>
    <property type="gene ID" value="MCU_011707"/>
</dbReference>
<proteinExistence type="predicted"/>
<evidence type="ECO:0000256" key="1">
    <source>
        <dbReference type="SAM" id="SignalP"/>
    </source>
</evidence>
<name>A0A5K3FU07_MESCO</name>
<evidence type="ECO:0000313" key="3">
    <source>
        <dbReference type="WBParaSite" id="MCU_011707-RA"/>
    </source>
</evidence>
<feature type="signal peptide" evidence="1">
    <location>
        <begin position="1"/>
        <end position="16"/>
    </location>
</feature>
<accession>A0A5K3FU07</accession>
<dbReference type="Gene3D" id="3.40.33.10">
    <property type="entry name" value="CAP"/>
    <property type="match status" value="1"/>
</dbReference>
<evidence type="ECO:0000259" key="2">
    <source>
        <dbReference type="SMART" id="SM00198"/>
    </source>
</evidence>
<feature type="domain" description="SCP" evidence="2">
    <location>
        <begin position="22"/>
        <end position="164"/>
    </location>
</feature>
<protein>
    <submittedName>
        <fullName evidence="3">SCP domain-containing protein</fullName>
    </submittedName>
</protein>
<dbReference type="PANTHER" id="PTHR10334">
    <property type="entry name" value="CYSTEINE-RICH SECRETORY PROTEIN-RELATED"/>
    <property type="match status" value="1"/>
</dbReference>
<dbReference type="InterPro" id="IPR014044">
    <property type="entry name" value="CAP_dom"/>
</dbReference>
<keyword evidence="1" id="KW-0732">Signal</keyword>
<dbReference type="AlphaFoldDB" id="A0A5K3FU07"/>
<dbReference type="SMART" id="SM00198">
    <property type="entry name" value="SCP"/>
    <property type="match status" value="1"/>
</dbReference>
<organism evidence="3">
    <name type="scientific">Mesocestoides corti</name>
    <name type="common">Flatworm</name>
    <dbReference type="NCBI Taxonomy" id="53468"/>
    <lineage>
        <taxon>Eukaryota</taxon>
        <taxon>Metazoa</taxon>
        <taxon>Spiralia</taxon>
        <taxon>Lophotrochozoa</taxon>
        <taxon>Platyhelminthes</taxon>
        <taxon>Cestoda</taxon>
        <taxon>Eucestoda</taxon>
        <taxon>Cyclophyllidea</taxon>
        <taxon>Mesocestoididae</taxon>
        <taxon>Mesocestoides</taxon>
    </lineage>
</organism>
<dbReference type="Pfam" id="PF00188">
    <property type="entry name" value="CAP"/>
    <property type="match status" value="1"/>
</dbReference>
<sequence>MKQLFTLLALFWSIAADIPSMDERKKLVELHAQLRESVEPPASNMLMMAYSSELEALVNAWMANCSTDPPRPDAFSNEASLISKYTQGKRPTLFDEMALLSQQKELYNYADDKCSSFCYYYKQMVWATSGVFGCAQQHCGYMPDLSTPIYLTACLYVPPGNSLYERPYRSGQSCSECPGGSICYRKQCVSASTTLTVLGFLELLVVISHLAI</sequence>
<dbReference type="SUPFAM" id="SSF55797">
    <property type="entry name" value="PR-1-like"/>
    <property type="match status" value="1"/>
</dbReference>
<dbReference type="InterPro" id="IPR035940">
    <property type="entry name" value="CAP_sf"/>
</dbReference>